<organism evidence="1 2">
    <name type="scientific">Dermacentor silvarum</name>
    <name type="common">Tick</name>
    <dbReference type="NCBI Taxonomy" id="543639"/>
    <lineage>
        <taxon>Eukaryota</taxon>
        <taxon>Metazoa</taxon>
        <taxon>Ecdysozoa</taxon>
        <taxon>Arthropoda</taxon>
        <taxon>Chelicerata</taxon>
        <taxon>Arachnida</taxon>
        <taxon>Acari</taxon>
        <taxon>Parasitiformes</taxon>
        <taxon>Ixodida</taxon>
        <taxon>Ixodoidea</taxon>
        <taxon>Ixodidae</taxon>
        <taxon>Rhipicephalinae</taxon>
        <taxon>Dermacentor</taxon>
    </lineage>
</organism>
<gene>
    <name evidence="1" type="ORF">HPB49_018298</name>
</gene>
<evidence type="ECO:0000313" key="2">
    <source>
        <dbReference type="Proteomes" id="UP000821865"/>
    </source>
</evidence>
<sequence>MVFRPYGIAVACFAASLVAVLHLCAAGVPPTCASDSDCTGGQRCVTHYNYSVNAYCDSYNYCIDVSDTSCSCSDGYTCRLKDCPSSPYECLYLEDTNNRCGAENAPVCQEDETCAYAFNTIFCYMCPCYGQFNVTCLKHSDRYPACGPNSIATFYGTDYSCDGCRSASFVLVAQN</sequence>
<comment type="caution">
    <text evidence="1">The sequence shown here is derived from an EMBL/GenBank/DDBJ whole genome shotgun (WGS) entry which is preliminary data.</text>
</comment>
<evidence type="ECO:0000313" key="1">
    <source>
        <dbReference type="EMBL" id="KAH7941882.1"/>
    </source>
</evidence>
<keyword evidence="2" id="KW-1185">Reference proteome</keyword>
<dbReference type="EMBL" id="CM023476">
    <property type="protein sequence ID" value="KAH7941882.1"/>
    <property type="molecule type" value="Genomic_DNA"/>
</dbReference>
<reference evidence="1" key="1">
    <citation type="submission" date="2020-05" db="EMBL/GenBank/DDBJ databases">
        <title>Large-scale comparative analyses of tick genomes elucidate their genetic diversity and vector capacities.</title>
        <authorList>
            <person name="Jia N."/>
            <person name="Wang J."/>
            <person name="Shi W."/>
            <person name="Du L."/>
            <person name="Sun Y."/>
            <person name="Zhan W."/>
            <person name="Jiang J."/>
            <person name="Wang Q."/>
            <person name="Zhang B."/>
            <person name="Ji P."/>
            <person name="Sakyi L.B."/>
            <person name="Cui X."/>
            <person name="Yuan T."/>
            <person name="Jiang B."/>
            <person name="Yang W."/>
            <person name="Lam T.T.-Y."/>
            <person name="Chang Q."/>
            <person name="Ding S."/>
            <person name="Wang X."/>
            <person name="Zhu J."/>
            <person name="Ruan X."/>
            <person name="Zhao L."/>
            <person name="Wei J."/>
            <person name="Que T."/>
            <person name="Du C."/>
            <person name="Cheng J."/>
            <person name="Dai P."/>
            <person name="Han X."/>
            <person name="Huang E."/>
            <person name="Gao Y."/>
            <person name="Liu J."/>
            <person name="Shao H."/>
            <person name="Ye R."/>
            <person name="Li L."/>
            <person name="Wei W."/>
            <person name="Wang X."/>
            <person name="Wang C."/>
            <person name="Yang T."/>
            <person name="Huo Q."/>
            <person name="Li W."/>
            <person name="Guo W."/>
            <person name="Chen H."/>
            <person name="Zhou L."/>
            <person name="Ni X."/>
            <person name="Tian J."/>
            <person name="Zhou Y."/>
            <person name="Sheng Y."/>
            <person name="Liu T."/>
            <person name="Pan Y."/>
            <person name="Xia L."/>
            <person name="Li J."/>
            <person name="Zhao F."/>
            <person name="Cao W."/>
        </authorList>
    </citation>
    <scope>NUCLEOTIDE SEQUENCE</scope>
    <source>
        <strain evidence="1">Dsil-2018</strain>
    </source>
</reference>
<proteinExistence type="predicted"/>
<accession>A0ACB8CGQ1</accession>
<dbReference type="Proteomes" id="UP000821865">
    <property type="component" value="Chromosome 7"/>
</dbReference>
<name>A0ACB8CGQ1_DERSI</name>
<protein>
    <submittedName>
        <fullName evidence="1">Uncharacterized protein</fullName>
    </submittedName>
</protein>